<feature type="region of interest" description="Disordered" evidence="5">
    <location>
        <begin position="458"/>
        <end position="506"/>
    </location>
</feature>
<comment type="similarity">
    <text evidence="2">Belongs to the NUP186/NUP192/NUP205 family.</text>
</comment>
<organism evidence="6 7">
    <name type="scientific">[Candida] anglica</name>
    <dbReference type="NCBI Taxonomy" id="148631"/>
    <lineage>
        <taxon>Eukaryota</taxon>
        <taxon>Fungi</taxon>
        <taxon>Dikarya</taxon>
        <taxon>Ascomycota</taxon>
        <taxon>Saccharomycotina</taxon>
        <taxon>Pichiomycetes</taxon>
        <taxon>Debaryomycetaceae</taxon>
        <taxon>Kurtzmaniella</taxon>
    </lineage>
</organism>
<protein>
    <submittedName>
        <fullName evidence="6">Nucleoporin Nup192p</fullName>
    </submittedName>
</protein>
<keyword evidence="4" id="KW-0539">Nucleus</keyword>
<evidence type="ECO:0000256" key="3">
    <source>
        <dbReference type="ARBA" id="ARBA00022448"/>
    </source>
</evidence>
<keyword evidence="7" id="KW-1185">Reference proteome</keyword>
<accession>A0ABP0EE56</accession>
<dbReference type="PANTHER" id="PTHR31344:SF0">
    <property type="entry name" value="NUCLEAR PORE COMPLEX PROTEIN NUP205"/>
    <property type="match status" value="1"/>
</dbReference>
<sequence>MSLGATEKLNWSTDVFVECYNAIKYDGNVNASIIQTIQNDLFSLLKTPSKQSGAGKITEEVEFSDGKFKLNSEFMEAATILSSDLDLDVIAAAELLHHARSTESFHTGIDLLDSAKCAFYTRFQYILNIAGFLISTGQVEELLCDGKNKNLNTFFDNIIISFERLYARFTRLNEHIDKQKATGDLNNLAFVASIKYAKRESFQSHEILAQIYYSLIDKYPKLNTTNTYKRVLDHMQKHLQDDDIFTVHYLPGLLHFIQRNKTDSEVEALHKFTVSRLTSDYSKISSQSTQQLDLSKSGLPPTEVVLSLISLTQFITWCKADPSRTTTYSFKDDILKYIEWCVTYGAFEKLLCISADTSTSATQLQLEGIYDFRSLLQKSFPRLTPLKLKYSGADELDRIANINGLANVSSLVSIDGYLISESFSNDLVAPFLHTFFSGFVSNAAVILTSLRDNEEDFLLSTSDRKPEGEEDEGELDEKDRFNQKQKSHHGGQQNNEDHSNEPPQYDLDEIASRSDLERFYLAYAYAHADRPNICNHLWREDGNTSKVNDLLGFISWGVTNNTSPLITATFSILLGSLSYGGDDSANRIWDILVNNNSNTLKKNDYSKVSVDSIADSLNYYVDSLNKNFKEDLQLKSQQQKKDFLFSNESSNGDNTDFSTSPILIELAEDSVVFITGFIQLLSAIVKNLSSSNERSREVKARIFHRFRSTITEFLMLDNLIIKTGTASSSGNNKQIFVSDSNRVVLSNLMLDLLSSFVREDDTSLTIRYEVWELLDKWIFQGLPLEENNNGLTSNSIININNNSGNRNIINSNTNSSNSNSINSNNISIRANNQFNGRVSQLFQLSLTQLSQVVSFTKLVTKLLRPLKNENKAFKQYRLLYPADLGTGYRANGQIGVWPYIEYLMLEVFSNSGELLDLQDRLSLQEPILEMIVLSLKEVDWKFLNDEAPATIRNNFNLNAVIGKSSELASDGISFQLFVKLHHSLAIMNYFFDERTYRALFKVVSMKEEDTTLATALEIIDHFLGLQDTFIHRLIPVLKNNDITPSSINGGPIGFGTSMSLALSTPKTAYDNIYYPKNIGLQGVTDFYEIFLFNLPVVANLGLLVGSSDINTAKAAISILHYISSSSFFVTVIDRNSTDPVLGKNRLLTTFMSIDESDAIKYAFMQQLDRSIEQFEDLEAKFSILNFLLENLPQSGHEPGVAHFLLGFQFGGGNTLGLDTRDSRNTLLKTLLFVLNSSLNSISQIDYNNGNIHVIDLAPAKLSAHILAILVKLCRDPISSEVTLNFLRNYEIESRNLFAKLIECQPKIDLSTEWASKPNAKFDGDLSTRHSNEFIQREGGSGPSALFSFIQHRNLILQYLSLEFHSTSKQGSLHRKEVYIDLLLNGNAFLDGSPRVLSFLDILNFRFENLETSKYEKFNQKYNIPIILDYMRQNQHVDSILDLSILEKIYKIICKSATGQLHNKEMRLSFSQEVMEEGSKIAEFLTKYVVYNDFKRIQLSCLHSWVQLIQVLLTDGTMSVLRKSNFILEIFSVILPKINDYLEFDIQFAEELISLSVLLFDLYEKDNLKDTQSIALYLQRLFPLFQTCIAGILCSYSTPELRSDLYVLANKFLQKSFENNEILKSLTLSIKSVDSKFIDIVCNDSIYAEGSPRVTSLLLLESLIHISSKSQVNFVLERLIKNNSLSLLVRSIKRTDEMMSLCSSDHVGSSGVTLNNLLYELTAFKATIYLLLRISATRLGASKLMQCELFPIIKNSKFLLIDPDLGLNLHLDESEVNGVKIHLSLDTPLSLCDSNGDEIQRKDEISYYEFLVPVFQLITGVLLSMGPSYKPSITQGKDMLHHFKQLAVGVVKRDSMIEANQKQSKKFSEAYSSESLSFLGLQELVKLIVLLDTLVTYEEV</sequence>
<comment type="subcellular location">
    <subcellularLocation>
        <location evidence="1">Nucleus</location>
    </subcellularLocation>
</comment>
<gene>
    <name evidence="6" type="primary">NUP192</name>
    <name evidence="6" type="ORF">CAAN4_F00496</name>
</gene>
<keyword evidence="3" id="KW-0813">Transport</keyword>
<evidence type="ECO:0000256" key="4">
    <source>
        <dbReference type="ARBA" id="ARBA00023242"/>
    </source>
</evidence>
<evidence type="ECO:0000256" key="5">
    <source>
        <dbReference type="SAM" id="MobiDB-lite"/>
    </source>
</evidence>
<evidence type="ECO:0000256" key="2">
    <source>
        <dbReference type="ARBA" id="ARBA00005892"/>
    </source>
</evidence>
<dbReference type="Pfam" id="PF11894">
    <property type="entry name" value="Nup192"/>
    <property type="match status" value="1"/>
</dbReference>
<evidence type="ECO:0000313" key="7">
    <source>
        <dbReference type="Proteomes" id="UP001497600"/>
    </source>
</evidence>
<dbReference type="Proteomes" id="UP001497600">
    <property type="component" value="Chromosome F"/>
</dbReference>
<evidence type="ECO:0000256" key="1">
    <source>
        <dbReference type="ARBA" id="ARBA00004123"/>
    </source>
</evidence>
<dbReference type="InterPro" id="IPR021827">
    <property type="entry name" value="Nup186/Nup192/Nup205"/>
</dbReference>
<name>A0ABP0EE56_9ASCO</name>
<reference evidence="6 7" key="1">
    <citation type="submission" date="2024-01" db="EMBL/GenBank/DDBJ databases">
        <authorList>
            <consortium name="Genoscope - CEA"/>
            <person name="William W."/>
        </authorList>
    </citation>
    <scope>NUCLEOTIDE SEQUENCE [LARGE SCALE GENOMIC DNA]</scope>
    <source>
        <strain evidence="6 7">29B2s-10</strain>
    </source>
</reference>
<proteinExistence type="inferred from homology"/>
<dbReference type="EMBL" id="OZ004258">
    <property type="protein sequence ID" value="CAK7911012.1"/>
    <property type="molecule type" value="Genomic_DNA"/>
</dbReference>
<evidence type="ECO:0000313" key="6">
    <source>
        <dbReference type="EMBL" id="CAK7911012.1"/>
    </source>
</evidence>
<dbReference type="PANTHER" id="PTHR31344">
    <property type="entry name" value="NUCLEAR PORE COMPLEX PROTEIN NUP205"/>
    <property type="match status" value="1"/>
</dbReference>